<comment type="similarity">
    <text evidence="2">Belongs to the SusD family.</text>
</comment>
<dbReference type="EMBL" id="RBWS01000007">
    <property type="protein sequence ID" value="RKO71715.1"/>
    <property type="molecule type" value="Genomic_DNA"/>
</dbReference>
<dbReference type="InterPro" id="IPR012944">
    <property type="entry name" value="SusD_RagB_dom"/>
</dbReference>
<reference evidence="8 9" key="1">
    <citation type="submission" date="2018-10" db="EMBL/GenBank/DDBJ databases">
        <title>Sphingobacterium sp. M05W1-28.</title>
        <authorList>
            <person name="Cai H."/>
        </authorList>
    </citation>
    <scope>NUCLEOTIDE SEQUENCE [LARGE SCALE GENOMIC DNA]</scope>
    <source>
        <strain evidence="8 9">M05W1-28</strain>
    </source>
</reference>
<proteinExistence type="inferred from homology"/>
<evidence type="ECO:0000313" key="9">
    <source>
        <dbReference type="Proteomes" id="UP000282423"/>
    </source>
</evidence>
<evidence type="ECO:0000313" key="8">
    <source>
        <dbReference type="EMBL" id="RKO71715.1"/>
    </source>
</evidence>
<evidence type="ECO:0000256" key="1">
    <source>
        <dbReference type="ARBA" id="ARBA00004442"/>
    </source>
</evidence>
<name>A0A420VZP2_9SPHI</name>
<organism evidence="8 9">
    <name type="scientific">Sphingobacterium puteale</name>
    <dbReference type="NCBI Taxonomy" id="2420510"/>
    <lineage>
        <taxon>Bacteria</taxon>
        <taxon>Pseudomonadati</taxon>
        <taxon>Bacteroidota</taxon>
        <taxon>Sphingobacteriia</taxon>
        <taxon>Sphingobacteriales</taxon>
        <taxon>Sphingobacteriaceae</taxon>
        <taxon>Sphingobacterium</taxon>
    </lineage>
</organism>
<protein>
    <submittedName>
        <fullName evidence="8">RagB/SusD family nutrient uptake outer membrane protein</fullName>
    </submittedName>
</protein>
<evidence type="ECO:0000256" key="2">
    <source>
        <dbReference type="ARBA" id="ARBA00006275"/>
    </source>
</evidence>
<keyword evidence="3" id="KW-0732">Signal</keyword>
<keyword evidence="4" id="KW-0472">Membrane</keyword>
<keyword evidence="5" id="KW-0998">Cell outer membrane</keyword>
<comment type="subcellular location">
    <subcellularLocation>
        <location evidence="1">Cell outer membrane</location>
    </subcellularLocation>
</comment>
<dbReference type="SUPFAM" id="SSF48452">
    <property type="entry name" value="TPR-like"/>
    <property type="match status" value="1"/>
</dbReference>
<dbReference type="GO" id="GO:0009279">
    <property type="term" value="C:cell outer membrane"/>
    <property type="evidence" value="ECO:0007669"/>
    <property type="project" value="UniProtKB-SubCell"/>
</dbReference>
<feature type="domain" description="RagB/SusD" evidence="6">
    <location>
        <begin position="270"/>
        <end position="552"/>
    </location>
</feature>
<dbReference type="Pfam" id="PF07980">
    <property type="entry name" value="SusD_RagB"/>
    <property type="match status" value="1"/>
</dbReference>
<accession>A0A420VZP2</accession>
<dbReference type="CDD" id="cd08977">
    <property type="entry name" value="SusD"/>
    <property type="match status" value="1"/>
</dbReference>
<evidence type="ECO:0000259" key="6">
    <source>
        <dbReference type="Pfam" id="PF07980"/>
    </source>
</evidence>
<comment type="caution">
    <text evidence="8">The sequence shown here is derived from an EMBL/GenBank/DDBJ whole genome shotgun (WGS) entry which is preliminary data.</text>
</comment>
<evidence type="ECO:0000256" key="5">
    <source>
        <dbReference type="ARBA" id="ARBA00023237"/>
    </source>
</evidence>
<feature type="domain" description="SusD-like N-terminal" evidence="7">
    <location>
        <begin position="63"/>
        <end position="225"/>
    </location>
</feature>
<evidence type="ECO:0000259" key="7">
    <source>
        <dbReference type="Pfam" id="PF14322"/>
    </source>
</evidence>
<dbReference type="OrthoDB" id="5694214at2"/>
<dbReference type="AlphaFoldDB" id="A0A420VZP2"/>
<dbReference type="Gene3D" id="1.25.40.390">
    <property type="match status" value="1"/>
</dbReference>
<dbReference type="InterPro" id="IPR033985">
    <property type="entry name" value="SusD-like_N"/>
</dbReference>
<sequence length="553" mass="63169">MGSWFKCNILRRKAMIKKFNKIIIASSLALALLSSCSDFLDRNSLVGLSEESFWKSEQDAVMGVNTLYHANREFTNSIVIYGMMDDFTDISYQSFATGLTTGVFPANAGFYLTSWGIFFKGVYRANTALKNIPAITMSEAIKRRSMGEAKFFRGYFYFKLWDYFGGVPLYDSPINVDESYEPRNTEKEVYEFIVKDMTEAYEALPDTYDASNKGRVTKWAALAMRGKAHLWAKEYAKAAADFKELMDKSDRKLLADFHTLFRVAGNNNSEVIFDVQYIAEQGHGIATDRNYGNARGATTGSQRTRPTPQLVNAFDMEDGTAFDFANYTNAKGEPFNPNSVEDWKDEVSVRKLFEKRDPRLQQSVVVPWSTFVGRGGVTYLYKFPVANTDPNAYVPVWTNGSYAWRKFVETGSVYTLQDNMPQNFPLIRLADVLLMYAEAKNEALGAPDQTVYDAVNAVRKRVKMPDLPAGLSKEIMREKIRHERMVELAGEGQRYSDIRRWKIAKDVVDKVWMTDFNGTQIRQRGFPDHYYLWPIPQAERDVNPNLTQNPGWE</sequence>
<evidence type="ECO:0000256" key="3">
    <source>
        <dbReference type="ARBA" id="ARBA00022729"/>
    </source>
</evidence>
<keyword evidence="9" id="KW-1185">Reference proteome</keyword>
<dbReference type="Pfam" id="PF14322">
    <property type="entry name" value="SusD-like_3"/>
    <property type="match status" value="1"/>
</dbReference>
<evidence type="ECO:0000256" key="4">
    <source>
        <dbReference type="ARBA" id="ARBA00023136"/>
    </source>
</evidence>
<gene>
    <name evidence="8" type="ORF">D7322_09885</name>
</gene>
<dbReference type="Proteomes" id="UP000282423">
    <property type="component" value="Unassembled WGS sequence"/>
</dbReference>
<dbReference type="InterPro" id="IPR011990">
    <property type="entry name" value="TPR-like_helical_dom_sf"/>
</dbReference>